<keyword evidence="4" id="KW-0560">Oxidoreductase</keyword>
<evidence type="ECO:0000256" key="4">
    <source>
        <dbReference type="ARBA" id="ARBA00023002"/>
    </source>
</evidence>
<reference evidence="6 7" key="1">
    <citation type="submission" date="2018-06" db="EMBL/GenBank/DDBJ databases">
        <title>Genomic Encyclopedia of Type Strains, Phase IV (KMG-IV): sequencing the most valuable type-strain genomes for metagenomic binning, comparative biology and taxonomic classification.</title>
        <authorList>
            <person name="Goeker M."/>
        </authorList>
    </citation>
    <scope>NUCLEOTIDE SEQUENCE [LARGE SCALE GENOMIC DNA]</scope>
    <source>
        <strain evidence="6 7">DSM 18048</strain>
    </source>
</reference>
<keyword evidence="2" id="KW-0285">Flavoprotein</keyword>
<evidence type="ECO:0000313" key="7">
    <source>
        <dbReference type="Proteomes" id="UP000248326"/>
    </source>
</evidence>
<evidence type="ECO:0000256" key="3">
    <source>
        <dbReference type="ARBA" id="ARBA00022827"/>
    </source>
</evidence>
<dbReference type="RefSeq" id="WP_110887063.1">
    <property type="nucleotide sequence ID" value="NZ_QJSX01000009.1"/>
</dbReference>
<dbReference type="NCBIfam" id="NF008425">
    <property type="entry name" value="PRK11259.1"/>
    <property type="match status" value="1"/>
</dbReference>
<dbReference type="Pfam" id="PF01266">
    <property type="entry name" value="DAO"/>
    <property type="match status" value="1"/>
</dbReference>
<feature type="domain" description="FAD dependent oxidoreductase" evidence="5">
    <location>
        <begin position="4"/>
        <end position="360"/>
    </location>
</feature>
<dbReference type="EMBL" id="QJSX01000009">
    <property type="protein sequence ID" value="PYE53248.1"/>
    <property type="molecule type" value="Genomic_DNA"/>
</dbReference>
<dbReference type="InterPro" id="IPR045170">
    <property type="entry name" value="MTOX"/>
</dbReference>
<dbReference type="Gene3D" id="3.30.9.10">
    <property type="entry name" value="D-Amino Acid Oxidase, subunit A, domain 2"/>
    <property type="match status" value="1"/>
</dbReference>
<dbReference type="InterPro" id="IPR036188">
    <property type="entry name" value="FAD/NAD-bd_sf"/>
</dbReference>
<dbReference type="SUPFAM" id="SSF51905">
    <property type="entry name" value="FAD/NAD(P)-binding domain"/>
    <property type="match status" value="1"/>
</dbReference>
<dbReference type="PANTHER" id="PTHR10961">
    <property type="entry name" value="PEROXISOMAL SARCOSINE OXIDASE"/>
    <property type="match status" value="1"/>
</dbReference>
<dbReference type="Gene3D" id="3.50.50.60">
    <property type="entry name" value="FAD/NAD(P)-binding domain"/>
    <property type="match status" value="1"/>
</dbReference>
<keyword evidence="3" id="KW-0274">FAD</keyword>
<dbReference type="Proteomes" id="UP000248326">
    <property type="component" value="Unassembled WGS sequence"/>
</dbReference>
<name>A0A318SGW7_9DEIO</name>
<dbReference type="PANTHER" id="PTHR10961:SF7">
    <property type="entry name" value="FAD DEPENDENT OXIDOREDUCTASE DOMAIN-CONTAINING PROTEIN"/>
    <property type="match status" value="1"/>
</dbReference>
<protein>
    <submittedName>
        <fullName evidence="6">Monomeric sarcosine oxidase</fullName>
    </submittedName>
</protein>
<dbReference type="OrthoDB" id="9794226at2"/>
<dbReference type="InterPro" id="IPR006076">
    <property type="entry name" value="FAD-dep_OxRdtase"/>
</dbReference>
<dbReference type="GO" id="GO:0050660">
    <property type="term" value="F:flavin adenine dinucleotide binding"/>
    <property type="evidence" value="ECO:0007669"/>
    <property type="project" value="InterPro"/>
</dbReference>
<organism evidence="6 7">
    <name type="scientific">Deinococcus yavapaiensis KR-236</name>
    <dbReference type="NCBI Taxonomy" id="694435"/>
    <lineage>
        <taxon>Bacteria</taxon>
        <taxon>Thermotogati</taxon>
        <taxon>Deinococcota</taxon>
        <taxon>Deinococci</taxon>
        <taxon>Deinococcales</taxon>
        <taxon>Deinococcaceae</taxon>
        <taxon>Deinococcus</taxon>
    </lineage>
</organism>
<evidence type="ECO:0000256" key="1">
    <source>
        <dbReference type="ARBA" id="ARBA00001974"/>
    </source>
</evidence>
<evidence type="ECO:0000259" key="5">
    <source>
        <dbReference type="Pfam" id="PF01266"/>
    </source>
</evidence>
<proteinExistence type="predicted"/>
<gene>
    <name evidence="6" type="ORF">DES52_10920</name>
</gene>
<comment type="cofactor">
    <cofactor evidence="1">
        <name>FAD</name>
        <dbReference type="ChEBI" id="CHEBI:57692"/>
    </cofactor>
</comment>
<accession>A0A318SGW7</accession>
<comment type="caution">
    <text evidence="6">The sequence shown here is derived from an EMBL/GenBank/DDBJ whole genome shotgun (WGS) entry which is preliminary data.</text>
</comment>
<sequence length="385" mass="41600">MLYDVLVIGLGAVGSAALSSAARRGARCVGLDRFDPPHVLGSSHGETRITREATAEGPAYVPLVRRSNALWRDLEAWSGETLLLRTGALIVGDERADDLDFAARTIRVAQQFDVRHEQLSARDVARRFPAFTLSEHEHAYFEPHAGALLPERCIAAHLRRARADGAEIRANTPALTLEAAGDRVRVRTAGETLEAASVVLSAGAWTSDLLGEAFAERARVYRQVLCWFEPSRPDVFDAAHAPVFIWQHGEGDAHFYGFPEVTRGGGVKVATEQLSVTSTPDTVRRDVRPDEATDLFERHLAGRVNALSPRLLRAETCLYTATPDGGFLVDAAPFSPRVTVVSACSGHGFKHSPAVGEAAALRALGEPPAVNLAAFEWSARPSYAP</sequence>
<keyword evidence="7" id="KW-1185">Reference proteome</keyword>
<dbReference type="SUPFAM" id="SSF54373">
    <property type="entry name" value="FAD-linked reductases, C-terminal domain"/>
    <property type="match status" value="1"/>
</dbReference>
<dbReference type="GO" id="GO:0008115">
    <property type="term" value="F:sarcosine oxidase activity"/>
    <property type="evidence" value="ECO:0007669"/>
    <property type="project" value="TreeGrafter"/>
</dbReference>
<evidence type="ECO:0000313" key="6">
    <source>
        <dbReference type="EMBL" id="PYE53248.1"/>
    </source>
</evidence>
<evidence type="ECO:0000256" key="2">
    <source>
        <dbReference type="ARBA" id="ARBA00022630"/>
    </source>
</evidence>
<dbReference type="AlphaFoldDB" id="A0A318SGW7"/>